<dbReference type="InterPro" id="IPR018448">
    <property type="entry name" value="TatB"/>
</dbReference>
<dbReference type="Pfam" id="PF02416">
    <property type="entry name" value="TatA_B_E"/>
    <property type="match status" value="1"/>
</dbReference>
<keyword evidence="6" id="KW-1133">Transmembrane helix</keyword>
<dbReference type="Proteomes" id="UP000317839">
    <property type="component" value="Unassembled WGS sequence"/>
</dbReference>
<dbReference type="NCBIfam" id="TIGR01410">
    <property type="entry name" value="tatB"/>
    <property type="match status" value="1"/>
</dbReference>
<keyword evidence="4" id="KW-0812">Transmembrane</keyword>
<evidence type="ECO:0000256" key="5">
    <source>
        <dbReference type="ARBA" id="ARBA00022927"/>
    </source>
</evidence>
<proteinExistence type="predicted"/>
<evidence type="ECO:0000256" key="3">
    <source>
        <dbReference type="ARBA" id="ARBA00022475"/>
    </source>
</evidence>
<keyword evidence="2" id="KW-0813">Transport</keyword>
<dbReference type="PANTHER" id="PTHR33162:SF1">
    <property type="entry name" value="SEC-INDEPENDENT PROTEIN TRANSLOCASE PROTEIN TATA, CHLOROPLASTIC"/>
    <property type="match status" value="1"/>
</dbReference>
<evidence type="ECO:0000256" key="2">
    <source>
        <dbReference type="ARBA" id="ARBA00022448"/>
    </source>
</evidence>
<keyword evidence="5" id="KW-0653">Protein transport</keyword>
<dbReference type="RefSeq" id="WP_142941267.1">
    <property type="nucleotide sequence ID" value="NZ_VIKR01000002.1"/>
</dbReference>
<keyword evidence="7" id="KW-0811">Translocation</keyword>
<accession>A0A545TBP9</accession>
<dbReference type="Gene3D" id="1.20.5.3310">
    <property type="match status" value="1"/>
</dbReference>
<organism evidence="10 11">
    <name type="scientific">Aliikangiella marina</name>
    <dbReference type="NCBI Taxonomy" id="1712262"/>
    <lineage>
        <taxon>Bacteria</taxon>
        <taxon>Pseudomonadati</taxon>
        <taxon>Pseudomonadota</taxon>
        <taxon>Gammaproteobacteria</taxon>
        <taxon>Oceanospirillales</taxon>
        <taxon>Pleioneaceae</taxon>
        <taxon>Aliikangiella</taxon>
    </lineage>
</organism>
<comment type="caution">
    <text evidence="10">The sequence shown here is derived from an EMBL/GenBank/DDBJ whole genome shotgun (WGS) entry which is preliminary data.</text>
</comment>
<dbReference type="InterPro" id="IPR003369">
    <property type="entry name" value="TatA/B/E"/>
</dbReference>
<keyword evidence="11" id="KW-1185">Reference proteome</keyword>
<gene>
    <name evidence="10" type="primary">tatB</name>
    <name evidence="10" type="ORF">FLL45_06740</name>
</gene>
<feature type="compositionally biased region" description="Polar residues" evidence="9">
    <location>
        <begin position="87"/>
        <end position="98"/>
    </location>
</feature>
<dbReference type="PANTHER" id="PTHR33162">
    <property type="entry name" value="SEC-INDEPENDENT PROTEIN TRANSLOCASE PROTEIN TATA, CHLOROPLASTIC"/>
    <property type="match status" value="1"/>
</dbReference>
<protein>
    <submittedName>
        <fullName evidence="10">Twin-arginine translocase subunit TatB</fullName>
    </submittedName>
</protein>
<evidence type="ECO:0000256" key="6">
    <source>
        <dbReference type="ARBA" id="ARBA00022989"/>
    </source>
</evidence>
<dbReference type="GO" id="GO:0016020">
    <property type="term" value="C:membrane"/>
    <property type="evidence" value="ECO:0007669"/>
    <property type="project" value="UniProtKB-SubCell"/>
</dbReference>
<comment type="subcellular location">
    <subcellularLocation>
        <location evidence="1">Membrane</location>
        <topology evidence="1">Single-pass membrane protein</topology>
    </subcellularLocation>
</comment>
<evidence type="ECO:0000256" key="9">
    <source>
        <dbReference type="SAM" id="MobiDB-lite"/>
    </source>
</evidence>
<evidence type="ECO:0000256" key="8">
    <source>
        <dbReference type="ARBA" id="ARBA00023136"/>
    </source>
</evidence>
<reference evidence="10 11" key="1">
    <citation type="submission" date="2019-06" db="EMBL/GenBank/DDBJ databases">
        <title>Draft genome of Aliikangiella marina GYP-15.</title>
        <authorList>
            <person name="Wang G."/>
        </authorList>
    </citation>
    <scope>NUCLEOTIDE SEQUENCE [LARGE SCALE GENOMIC DNA]</scope>
    <source>
        <strain evidence="10 11">GYP-15</strain>
    </source>
</reference>
<sequence>MSFWELFVVGVIALIVLGPERLPKAARTVGLWVGKAKQGFNSIKNEIDRELKVQELQQQLQEQKQNLESQLGVDEIKETINDSQQSINNVSENLSNPLKNIGAIEEPAQSLKDTPNNKDNDPTAQ</sequence>
<evidence type="ECO:0000313" key="10">
    <source>
        <dbReference type="EMBL" id="TQV74653.1"/>
    </source>
</evidence>
<feature type="compositionally biased region" description="Basic and acidic residues" evidence="9">
    <location>
        <begin position="115"/>
        <end position="125"/>
    </location>
</feature>
<keyword evidence="3" id="KW-1003">Cell membrane</keyword>
<feature type="region of interest" description="Disordered" evidence="9">
    <location>
        <begin position="87"/>
        <end position="125"/>
    </location>
</feature>
<keyword evidence="8" id="KW-0472">Membrane</keyword>
<evidence type="ECO:0000256" key="4">
    <source>
        <dbReference type="ARBA" id="ARBA00022692"/>
    </source>
</evidence>
<evidence type="ECO:0000313" key="11">
    <source>
        <dbReference type="Proteomes" id="UP000317839"/>
    </source>
</evidence>
<dbReference type="EMBL" id="VIKR01000002">
    <property type="protein sequence ID" value="TQV74653.1"/>
    <property type="molecule type" value="Genomic_DNA"/>
</dbReference>
<dbReference type="OrthoDB" id="9816005at2"/>
<dbReference type="GO" id="GO:0043953">
    <property type="term" value="P:protein transport by the Tat complex"/>
    <property type="evidence" value="ECO:0007669"/>
    <property type="project" value="InterPro"/>
</dbReference>
<dbReference type="GO" id="GO:0008320">
    <property type="term" value="F:protein transmembrane transporter activity"/>
    <property type="evidence" value="ECO:0007669"/>
    <property type="project" value="InterPro"/>
</dbReference>
<dbReference type="PRINTS" id="PR01506">
    <property type="entry name" value="TATBPROTEIN"/>
</dbReference>
<evidence type="ECO:0000256" key="1">
    <source>
        <dbReference type="ARBA" id="ARBA00004167"/>
    </source>
</evidence>
<evidence type="ECO:0000256" key="7">
    <source>
        <dbReference type="ARBA" id="ARBA00023010"/>
    </source>
</evidence>
<dbReference type="AlphaFoldDB" id="A0A545TBP9"/>
<name>A0A545TBP9_9GAMM</name>